<dbReference type="Pfam" id="PF12019">
    <property type="entry name" value="GspH"/>
    <property type="match status" value="1"/>
</dbReference>
<keyword evidence="6 11" id="KW-0812">Transmembrane</keyword>
<evidence type="ECO:0000256" key="9">
    <source>
        <dbReference type="ARBA" id="ARBA00025772"/>
    </source>
</evidence>
<evidence type="ECO:0000256" key="6">
    <source>
        <dbReference type="ARBA" id="ARBA00022692"/>
    </source>
</evidence>
<evidence type="ECO:0000256" key="10">
    <source>
        <dbReference type="ARBA" id="ARBA00030775"/>
    </source>
</evidence>
<dbReference type="InterPro" id="IPR045584">
    <property type="entry name" value="Pilin-like"/>
</dbReference>
<keyword evidence="3" id="KW-1003">Cell membrane</keyword>
<evidence type="ECO:0000256" key="11">
    <source>
        <dbReference type="SAM" id="Phobius"/>
    </source>
</evidence>
<proteinExistence type="inferred from homology"/>
<name>A0ABT8DS08_9BURK</name>
<gene>
    <name evidence="13" type="ORF">QWJ38_12570</name>
</gene>
<keyword evidence="8 11" id="KW-0472">Membrane</keyword>
<keyword evidence="4" id="KW-0488">Methylation</keyword>
<accession>A0ABT8DS08</accession>
<evidence type="ECO:0000256" key="4">
    <source>
        <dbReference type="ARBA" id="ARBA00022481"/>
    </source>
</evidence>
<evidence type="ECO:0000313" key="14">
    <source>
        <dbReference type="Proteomes" id="UP001228044"/>
    </source>
</evidence>
<feature type="domain" description="General secretion pathway GspH" evidence="12">
    <location>
        <begin position="56"/>
        <end position="193"/>
    </location>
</feature>
<protein>
    <recommendedName>
        <fullName evidence="2">Type II secretion system protein H</fullName>
    </recommendedName>
    <alternativeName>
        <fullName evidence="10">General secretion pathway protein H</fullName>
    </alternativeName>
</protein>
<keyword evidence="7 11" id="KW-1133">Transmembrane helix</keyword>
<sequence length="213" mass="21598">MLTAAAPAHPRRCKRAASRGASLIEIIVVLVLLGLLLAAAMPEVGSWMAGLRVRGAAESLRNGVEIARMEALRRNTRVSFWMVADANSRVPGNGCALSTGSPAWVVSVSDPSGACGAEPSLSAGPQLVQRSQASESADGLSVAALSAGGAAVSSVTFNGLGQVQSTADGIQTIDVSSSSSGGRRLRVVVESGGAIRMCDRDVASSDPRACPAL</sequence>
<comment type="subcellular location">
    <subcellularLocation>
        <location evidence="1">Cell inner membrane</location>
        <topology evidence="1">Single-pass membrane protein</topology>
    </subcellularLocation>
</comment>
<reference evidence="13 14" key="1">
    <citation type="submission" date="2023-06" db="EMBL/GenBank/DDBJ databases">
        <title>Pelomonas sp. PFR6 16S ribosomal RNA gene Genome sequencing and assembly.</title>
        <authorList>
            <person name="Woo H."/>
        </authorList>
    </citation>
    <scope>NUCLEOTIDE SEQUENCE [LARGE SCALE GENOMIC DNA]</scope>
    <source>
        <strain evidence="13 14">PFR6</strain>
    </source>
</reference>
<comment type="caution">
    <text evidence="13">The sequence shown here is derived from an EMBL/GenBank/DDBJ whole genome shotgun (WGS) entry which is preliminary data.</text>
</comment>
<dbReference type="SUPFAM" id="SSF54523">
    <property type="entry name" value="Pili subunits"/>
    <property type="match status" value="1"/>
</dbReference>
<comment type="similarity">
    <text evidence="9">Belongs to the GSP H family.</text>
</comment>
<evidence type="ECO:0000313" key="13">
    <source>
        <dbReference type="EMBL" id="MDN3921117.1"/>
    </source>
</evidence>
<keyword evidence="14" id="KW-1185">Reference proteome</keyword>
<dbReference type="Proteomes" id="UP001228044">
    <property type="component" value="Unassembled WGS sequence"/>
</dbReference>
<evidence type="ECO:0000256" key="8">
    <source>
        <dbReference type="ARBA" id="ARBA00023136"/>
    </source>
</evidence>
<keyword evidence="5" id="KW-0997">Cell inner membrane</keyword>
<dbReference type="Gene3D" id="3.55.40.10">
    <property type="entry name" value="minor pseudopilin epsh domain"/>
    <property type="match status" value="1"/>
</dbReference>
<evidence type="ECO:0000256" key="7">
    <source>
        <dbReference type="ARBA" id="ARBA00022989"/>
    </source>
</evidence>
<evidence type="ECO:0000256" key="1">
    <source>
        <dbReference type="ARBA" id="ARBA00004377"/>
    </source>
</evidence>
<evidence type="ECO:0000259" key="12">
    <source>
        <dbReference type="Pfam" id="PF12019"/>
    </source>
</evidence>
<evidence type="ECO:0000256" key="2">
    <source>
        <dbReference type="ARBA" id="ARBA00021549"/>
    </source>
</evidence>
<evidence type="ECO:0000256" key="5">
    <source>
        <dbReference type="ARBA" id="ARBA00022519"/>
    </source>
</evidence>
<dbReference type="EMBL" id="JAUHHC010000003">
    <property type="protein sequence ID" value="MDN3921117.1"/>
    <property type="molecule type" value="Genomic_DNA"/>
</dbReference>
<evidence type="ECO:0000256" key="3">
    <source>
        <dbReference type="ARBA" id="ARBA00022475"/>
    </source>
</evidence>
<dbReference type="RefSeq" id="WP_290359422.1">
    <property type="nucleotide sequence ID" value="NZ_JAUHHC010000003.1"/>
</dbReference>
<organism evidence="13 14">
    <name type="scientific">Roseateles violae</name>
    <dbReference type="NCBI Taxonomy" id="3058042"/>
    <lineage>
        <taxon>Bacteria</taxon>
        <taxon>Pseudomonadati</taxon>
        <taxon>Pseudomonadota</taxon>
        <taxon>Betaproteobacteria</taxon>
        <taxon>Burkholderiales</taxon>
        <taxon>Sphaerotilaceae</taxon>
        <taxon>Roseateles</taxon>
    </lineage>
</organism>
<dbReference type="InterPro" id="IPR022346">
    <property type="entry name" value="T2SS_GspH"/>
</dbReference>
<feature type="transmembrane region" description="Helical" evidence="11">
    <location>
        <begin position="21"/>
        <end position="41"/>
    </location>
</feature>